<sequence>MATIALISGAPGSGKTTLATVLADALGWPRVDRDRLYAGLVDGADLDRDQVVAHGVELFWTATAHLAAAGCSVVADATLYRGQSEADVRRVLDPAGDVRNVHCRSDLAYGRFVARGHGAAIDARVARNAPLVTDPLDLGRPRLEVDTTDGYDPTVDRVVAWVRGR</sequence>
<dbReference type="Pfam" id="PF13671">
    <property type="entry name" value="AAA_33"/>
    <property type="match status" value="1"/>
</dbReference>
<dbReference type="RefSeq" id="WP_175352615.1">
    <property type="nucleotide sequence ID" value="NZ_BAAAWQ010000001.1"/>
</dbReference>
<evidence type="ECO:0000313" key="2">
    <source>
        <dbReference type="Proteomes" id="UP000573001"/>
    </source>
</evidence>
<name>A0ABX2MHW8_9MICO</name>
<proteinExistence type="predicted"/>
<evidence type="ECO:0000313" key="1">
    <source>
        <dbReference type="EMBL" id="NUU15154.1"/>
    </source>
</evidence>
<dbReference type="EMBL" id="JABMCE010000085">
    <property type="protein sequence ID" value="NUU15154.1"/>
    <property type="molecule type" value="Genomic_DNA"/>
</dbReference>
<accession>A0ABX2MHW8</accession>
<gene>
    <name evidence="1" type="ORF">HP507_15085</name>
</gene>
<keyword evidence="2" id="KW-1185">Reference proteome</keyword>
<reference evidence="1 2" key="1">
    <citation type="submission" date="2020-05" db="EMBL/GenBank/DDBJ databases">
        <title>Genome Sequencing of Type Strains.</title>
        <authorList>
            <person name="Lemaire J.F."/>
            <person name="Inderbitzin P."/>
            <person name="Gregorio O.A."/>
            <person name="Collins S.B."/>
            <person name="Wespe N."/>
            <person name="Knight-Connoni V."/>
        </authorList>
    </citation>
    <scope>NUCLEOTIDE SEQUENCE [LARGE SCALE GENOMIC DNA]</scope>
    <source>
        <strain evidence="1 2">ATCC 19096</strain>
    </source>
</reference>
<dbReference type="Gene3D" id="3.40.50.300">
    <property type="entry name" value="P-loop containing nucleotide triphosphate hydrolases"/>
    <property type="match status" value="1"/>
</dbReference>
<comment type="caution">
    <text evidence="1">The sequence shown here is derived from an EMBL/GenBank/DDBJ whole genome shotgun (WGS) entry which is preliminary data.</text>
</comment>
<protein>
    <submittedName>
        <fullName evidence="1">AAA family ATPase</fullName>
    </submittedName>
</protein>
<dbReference type="Proteomes" id="UP000573001">
    <property type="component" value="Unassembled WGS sequence"/>
</dbReference>
<dbReference type="SUPFAM" id="SSF52540">
    <property type="entry name" value="P-loop containing nucleoside triphosphate hydrolases"/>
    <property type="match status" value="1"/>
</dbReference>
<dbReference type="InterPro" id="IPR027417">
    <property type="entry name" value="P-loop_NTPase"/>
</dbReference>
<organism evidence="1 2">
    <name type="scientific">Curtobacterium pusillum</name>
    <dbReference type="NCBI Taxonomy" id="69373"/>
    <lineage>
        <taxon>Bacteria</taxon>
        <taxon>Bacillati</taxon>
        <taxon>Actinomycetota</taxon>
        <taxon>Actinomycetes</taxon>
        <taxon>Micrococcales</taxon>
        <taxon>Microbacteriaceae</taxon>
        <taxon>Curtobacterium</taxon>
    </lineage>
</organism>